<evidence type="ECO:0000313" key="11">
    <source>
        <dbReference type="Proteomes" id="UP000186804"/>
    </source>
</evidence>
<evidence type="ECO:0000256" key="1">
    <source>
        <dbReference type="ARBA" id="ARBA00001974"/>
    </source>
</evidence>
<keyword evidence="11" id="KW-1185">Reference proteome</keyword>
<dbReference type="SUPFAM" id="SSF69000">
    <property type="entry name" value="FAD-dependent thiol oxidase"/>
    <property type="match status" value="1"/>
</dbReference>
<dbReference type="InterPro" id="IPR017905">
    <property type="entry name" value="ERV/ALR_sulphydryl_oxidase"/>
</dbReference>
<evidence type="ECO:0000259" key="9">
    <source>
        <dbReference type="PROSITE" id="PS51324"/>
    </source>
</evidence>
<dbReference type="InterPro" id="IPR013766">
    <property type="entry name" value="Thioredoxin_domain"/>
</dbReference>
<dbReference type="EMBL" id="LRBS01000067">
    <property type="protein sequence ID" value="OII76186.1"/>
    <property type="molecule type" value="Genomic_DNA"/>
</dbReference>
<dbReference type="GeneID" id="92364769"/>
<dbReference type="InterPro" id="IPR036774">
    <property type="entry name" value="ERV/ALR_sulphydryl_oxid_sf"/>
</dbReference>
<dbReference type="GO" id="GO:0016971">
    <property type="term" value="F:flavin-dependent sulfhydryl oxidase activity"/>
    <property type="evidence" value="ECO:0007669"/>
    <property type="project" value="InterPro"/>
</dbReference>
<dbReference type="GO" id="GO:0003756">
    <property type="term" value="F:protein disulfide isomerase activity"/>
    <property type="evidence" value="ECO:0007669"/>
    <property type="project" value="TreeGrafter"/>
</dbReference>
<comment type="caution">
    <text evidence="10">The sequence shown here is derived from an EMBL/GenBank/DDBJ whole genome shotgun (WGS) entry which is preliminary data.</text>
</comment>
<dbReference type="Pfam" id="PF00085">
    <property type="entry name" value="Thioredoxin"/>
    <property type="match status" value="1"/>
</dbReference>
<accession>A0A1J4MPJ7</accession>
<dbReference type="Gene3D" id="1.20.120.310">
    <property type="entry name" value="ERV/ALR sulfhydryl oxidase domain"/>
    <property type="match status" value="1"/>
</dbReference>
<dbReference type="VEuPathDB" id="CryptoDB:cand_005840"/>
<feature type="transmembrane region" description="Helical" evidence="8">
    <location>
        <begin position="30"/>
        <end position="52"/>
    </location>
</feature>
<dbReference type="InterPro" id="IPR039798">
    <property type="entry name" value="Sulfhydryl_oxidase"/>
</dbReference>
<evidence type="ECO:0000313" key="10">
    <source>
        <dbReference type="EMBL" id="OII76186.1"/>
    </source>
</evidence>
<dbReference type="PANTHER" id="PTHR22897">
    <property type="entry name" value="QUIESCIN Q6-RELATED SULFHYDRYL OXIDASE"/>
    <property type="match status" value="1"/>
</dbReference>
<dbReference type="Gene3D" id="3.40.30.10">
    <property type="entry name" value="Glutaredoxin"/>
    <property type="match status" value="1"/>
</dbReference>
<dbReference type="Pfam" id="PF04777">
    <property type="entry name" value="Evr1_Alr"/>
    <property type="match status" value="1"/>
</dbReference>
<protein>
    <recommendedName>
        <fullName evidence="8">Sulfhydryl oxidase</fullName>
        <ecNumber evidence="8">1.8.3.2</ecNumber>
    </recommendedName>
</protein>
<dbReference type="InterPro" id="IPR036249">
    <property type="entry name" value="Thioredoxin-like_sf"/>
</dbReference>
<organism evidence="10 11">
    <name type="scientific">Cryptosporidium andersoni</name>
    <dbReference type="NCBI Taxonomy" id="117008"/>
    <lineage>
        <taxon>Eukaryota</taxon>
        <taxon>Sar</taxon>
        <taxon>Alveolata</taxon>
        <taxon>Apicomplexa</taxon>
        <taxon>Conoidasida</taxon>
        <taxon>Coccidia</taxon>
        <taxon>Eucoccidiorida</taxon>
        <taxon>Eimeriorina</taxon>
        <taxon>Cryptosporidiidae</taxon>
        <taxon>Cryptosporidium</taxon>
    </lineage>
</organism>
<proteinExistence type="predicted"/>
<dbReference type="GO" id="GO:0000139">
    <property type="term" value="C:Golgi membrane"/>
    <property type="evidence" value="ECO:0007669"/>
    <property type="project" value="TreeGrafter"/>
</dbReference>
<keyword evidence="7" id="KW-0325">Glycoprotein</keyword>
<dbReference type="SUPFAM" id="SSF52833">
    <property type="entry name" value="Thioredoxin-like"/>
    <property type="match status" value="1"/>
</dbReference>
<keyword evidence="5 8" id="KW-0560">Oxidoreductase</keyword>
<dbReference type="GO" id="GO:0005615">
    <property type="term" value="C:extracellular space"/>
    <property type="evidence" value="ECO:0007669"/>
    <property type="project" value="TreeGrafter"/>
</dbReference>
<keyword evidence="6" id="KW-1015">Disulfide bond</keyword>
<dbReference type="AlphaFoldDB" id="A0A1J4MPJ7"/>
<comment type="catalytic activity">
    <reaction evidence="8">
        <text>2 R'C(R)SH + O2 = R'C(R)S-S(R)CR' + H2O2</text>
        <dbReference type="Rhea" id="RHEA:17357"/>
        <dbReference type="ChEBI" id="CHEBI:15379"/>
        <dbReference type="ChEBI" id="CHEBI:16240"/>
        <dbReference type="ChEBI" id="CHEBI:16520"/>
        <dbReference type="ChEBI" id="CHEBI:17412"/>
        <dbReference type="EC" id="1.8.3.2"/>
    </reaction>
</comment>
<feature type="domain" description="ERV/ALR sulfhydryl oxidase" evidence="9">
    <location>
        <begin position="384"/>
        <end position="524"/>
    </location>
</feature>
<keyword evidence="2 8" id="KW-0285">Flavoprotein</keyword>
<gene>
    <name evidence="10" type="ORF">cand_005840</name>
</gene>
<evidence type="ECO:0000256" key="4">
    <source>
        <dbReference type="ARBA" id="ARBA00022827"/>
    </source>
</evidence>
<keyword evidence="3" id="KW-0732">Signal</keyword>
<keyword evidence="8" id="KW-0812">Transmembrane</keyword>
<dbReference type="GO" id="GO:0006457">
    <property type="term" value="P:protein folding"/>
    <property type="evidence" value="ECO:0007669"/>
    <property type="project" value="TreeGrafter"/>
</dbReference>
<comment type="caution">
    <text evidence="8">Lacks conserved residue(s) required for the propagation of feature annotation.</text>
</comment>
<dbReference type="PROSITE" id="PS51324">
    <property type="entry name" value="ERV_ALR"/>
    <property type="match status" value="1"/>
</dbReference>
<name>A0A1J4MPJ7_9CRYT</name>
<dbReference type="RefSeq" id="XP_067068032.1">
    <property type="nucleotide sequence ID" value="XM_067210825.1"/>
</dbReference>
<comment type="cofactor">
    <cofactor evidence="1 8">
        <name>FAD</name>
        <dbReference type="ChEBI" id="CHEBI:57692"/>
    </cofactor>
</comment>
<keyword evidence="8" id="KW-0472">Membrane</keyword>
<sequence length="673" mass="77425">MNRFCWENRTNFERGSKISIVWYKKILPNFVYSVILLILWYFCTWFVGAHLLQLEKSTGLYGKSLFISEINSTASLYDILTSNTSKAKVFIFYSSYCPYCHLSSFTLKKVAESLHHTGLKFYSFECEINYVECSLWSVKEYPTLRLIPPEHKKVDLKAVLSYEEYPSIGCTRKHEKNLKFPEKFQPGNVDIPQIMQGTNTAVAMPILNSEKFMICSLVRAFNLQDIYKPLSSIMLTTLPPATLTTISSTEPLGRWGEESLKVDPSLLIRDAITSKLYILSKWVFIESKFSNIDQPLDRKRILALYRFVQTSMILLPSRQARKSLTKILEFIDMNTGISSDIFNITTYNNKKELESTKDVNGLTFRKWNSFIELISIGGIGPFVSNIEPTYYLCKRSVFCGVWILFHIWTVAVLHGVKTQINTKNHYLGPAITPQQVLNSIKETVDHFFICKNCRDHFISMLEHNECNRLTLVPPENIDNYPIKVEDATGLVFWLFRVHNTVTTRVAIESTYRSIEQKQLEAVSYIGVEVSFPPRSLCPACYKPNTVPFVITNSILGNINDLSTSDYDNNVYDQKNVVKFLEEYYWDNRWILPMEIVDNILTQSNSAFNIDIIYEPLNISSEEVSSKVHSSIGSVFDISPILYPIITLFIFGITLFYIIEIGQVVENHSTSFKN</sequence>
<dbReference type="OrthoDB" id="59470at2759"/>
<dbReference type="EC" id="1.8.3.2" evidence="8"/>
<reference evidence="10 11" key="1">
    <citation type="submission" date="2016-10" db="EMBL/GenBank/DDBJ databases">
        <title>Reductive evolution of mitochondrial metabolism and differential evolution of invasion-related proteins in Cryptosporidium.</title>
        <authorList>
            <person name="Liu S."/>
            <person name="Roellig D.M."/>
            <person name="Guo Y."/>
            <person name="Li N."/>
            <person name="Frace M.A."/>
            <person name="Tang K."/>
            <person name="Zhang L."/>
            <person name="Feng Y."/>
            <person name="Xiao L."/>
        </authorList>
    </citation>
    <scope>NUCLEOTIDE SEQUENCE [LARGE SCALE GENOMIC DNA]</scope>
    <source>
        <strain evidence="10">30847</strain>
    </source>
</reference>
<keyword evidence="4 8" id="KW-0274">FAD</keyword>
<evidence type="ECO:0000256" key="6">
    <source>
        <dbReference type="ARBA" id="ARBA00023157"/>
    </source>
</evidence>
<evidence type="ECO:0000256" key="2">
    <source>
        <dbReference type="ARBA" id="ARBA00022630"/>
    </source>
</evidence>
<evidence type="ECO:0000256" key="7">
    <source>
        <dbReference type="ARBA" id="ARBA00023180"/>
    </source>
</evidence>
<dbReference type="PANTHER" id="PTHR22897:SF8">
    <property type="entry name" value="SULFHYDRYL OXIDASE"/>
    <property type="match status" value="1"/>
</dbReference>
<keyword evidence="8" id="KW-1133">Transmembrane helix</keyword>
<dbReference type="Proteomes" id="UP000186804">
    <property type="component" value="Unassembled WGS sequence"/>
</dbReference>
<evidence type="ECO:0000256" key="8">
    <source>
        <dbReference type="RuleBase" id="RU371123"/>
    </source>
</evidence>
<evidence type="ECO:0000256" key="5">
    <source>
        <dbReference type="ARBA" id="ARBA00023002"/>
    </source>
</evidence>
<feature type="transmembrane region" description="Helical" evidence="8">
    <location>
        <begin position="640"/>
        <end position="658"/>
    </location>
</feature>
<evidence type="ECO:0000256" key="3">
    <source>
        <dbReference type="ARBA" id="ARBA00022729"/>
    </source>
</evidence>